<evidence type="ECO:0000256" key="2">
    <source>
        <dbReference type="ARBA" id="ARBA00013061"/>
    </source>
</evidence>
<keyword evidence="4" id="KW-0547">Nucleotide-binding</keyword>
<evidence type="ECO:0000313" key="9">
    <source>
        <dbReference type="Proteomes" id="UP000178632"/>
    </source>
</evidence>
<dbReference type="GO" id="GO:0004618">
    <property type="term" value="F:phosphoglycerate kinase activity"/>
    <property type="evidence" value="ECO:0007669"/>
    <property type="project" value="UniProtKB-EC"/>
</dbReference>
<dbReference type="GO" id="GO:0043531">
    <property type="term" value="F:ADP binding"/>
    <property type="evidence" value="ECO:0007669"/>
    <property type="project" value="TreeGrafter"/>
</dbReference>
<keyword evidence="6" id="KW-0067">ATP-binding</keyword>
<dbReference type="EMBL" id="MHPE01000048">
    <property type="protein sequence ID" value="OGZ75430.1"/>
    <property type="molecule type" value="Genomic_DNA"/>
</dbReference>
<name>A0A1G2ILX5_9BACT</name>
<dbReference type="Pfam" id="PF00162">
    <property type="entry name" value="PGK"/>
    <property type="match status" value="2"/>
</dbReference>
<gene>
    <name evidence="8" type="ORF">A3G45_02865</name>
</gene>
<dbReference type="GO" id="GO:0006094">
    <property type="term" value="P:gluconeogenesis"/>
    <property type="evidence" value="ECO:0007669"/>
    <property type="project" value="TreeGrafter"/>
</dbReference>
<dbReference type="Gene3D" id="3.40.50.1260">
    <property type="entry name" value="Phosphoglycerate kinase, N-terminal domain"/>
    <property type="match status" value="3"/>
</dbReference>
<dbReference type="EC" id="2.7.2.3" evidence="2 7"/>
<dbReference type="PANTHER" id="PTHR11406">
    <property type="entry name" value="PHOSPHOGLYCERATE KINASE"/>
    <property type="match status" value="1"/>
</dbReference>
<proteinExistence type="inferred from homology"/>
<dbReference type="AlphaFoldDB" id="A0A1G2ILX5"/>
<protein>
    <recommendedName>
        <fullName evidence="2 7">Phosphoglycerate kinase</fullName>
        <ecNumber evidence="2 7">2.7.2.3</ecNumber>
    </recommendedName>
</protein>
<dbReference type="GO" id="GO:0005829">
    <property type="term" value="C:cytosol"/>
    <property type="evidence" value="ECO:0007669"/>
    <property type="project" value="TreeGrafter"/>
</dbReference>
<dbReference type="Proteomes" id="UP000178632">
    <property type="component" value="Unassembled WGS sequence"/>
</dbReference>
<accession>A0A1G2ILX5</accession>
<dbReference type="PANTHER" id="PTHR11406:SF23">
    <property type="entry name" value="PHOSPHOGLYCERATE KINASE 1, CHLOROPLASTIC-RELATED"/>
    <property type="match status" value="1"/>
</dbReference>
<evidence type="ECO:0000256" key="4">
    <source>
        <dbReference type="ARBA" id="ARBA00022741"/>
    </source>
</evidence>
<evidence type="ECO:0000256" key="3">
    <source>
        <dbReference type="ARBA" id="ARBA00022679"/>
    </source>
</evidence>
<dbReference type="InterPro" id="IPR036043">
    <property type="entry name" value="Phosphoglycerate_kinase_sf"/>
</dbReference>
<comment type="similarity">
    <text evidence="7">Belongs to the phosphoglycerate kinase family.</text>
</comment>
<comment type="caution">
    <text evidence="8">The sequence shown here is derived from an EMBL/GenBank/DDBJ whole genome shotgun (WGS) entry which is preliminary data.</text>
</comment>
<organism evidence="8 9">
    <name type="scientific">Candidatus Staskawiczbacteria bacterium RIFCSPLOWO2_12_FULL_37_15</name>
    <dbReference type="NCBI Taxonomy" id="1802218"/>
    <lineage>
        <taxon>Bacteria</taxon>
        <taxon>Candidatus Staskawicziibacteriota</taxon>
    </lineage>
</organism>
<keyword evidence="3 7" id="KW-0808">Transferase</keyword>
<evidence type="ECO:0000256" key="7">
    <source>
        <dbReference type="RuleBase" id="RU000532"/>
    </source>
</evidence>
<keyword evidence="5 7" id="KW-0418">Kinase</keyword>
<comment type="catalytic activity">
    <reaction evidence="1 7">
        <text>(2R)-3-phosphoglycerate + ATP = (2R)-3-phospho-glyceroyl phosphate + ADP</text>
        <dbReference type="Rhea" id="RHEA:14801"/>
        <dbReference type="ChEBI" id="CHEBI:30616"/>
        <dbReference type="ChEBI" id="CHEBI:57604"/>
        <dbReference type="ChEBI" id="CHEBI:58272"/>
        <dbReference type="ChEBI" id="CHEBI:456216"/>
        <dbReference type="EC" id="2.7.2.3"/>
    </reaction>
</comment>
<evidence type="ECO:0000256" key="1">
    <source>
        <dbReference type="ARBA" id="ARBA00000642"/>
    </source>
</evidence>
<dbReference type="PRINTS" id="PR00477">
    <property type="entry name" value="PHGLYCKINASE"/>
</dbReference>
<sequence>YLLENNAKIILMSHLDPESTGVAEKKYNLGNIQKSLEKLLDMNIIKSPDCIGEETKELSLKLREGEILLIENLRFYKEETHSTGSGQADMEFAKKLSYLGDIYVNEAFGVDHRKNASLTGVPKFLNHCAGLLLEKEITNLNKISQNPVKPLIAVIGGKKVSTKVKIIDKMSEKADFLIISGLIAKEVLEKNIKFKYSEKIITPTGQLDSLDINKESVKLFEEKIATAKTVLWNGPFGKFEEDKYAKGTLAIAQAIIESKAYSVVGGGETVEFLEKQGIIDKFSHVSTGGGAMLAYLSGDILPGLAALGK</sequence>
<evidence type="ECO:0000313" key="8">
    <source>
        <dbReference type="EMBL" id="OGZ75430.1"/>
    </source>
</evidence>
<dbReference type="SUPFAM" id="SSF53748">
    <property type="entry name" value="Phosphoglycerate kinase"/>
    <property type="match status" value="1"/>
</dbReference>
<dbReference type="GO" id="GO:0006096">
    <property type="term" value="P:glycolytic process"/>
    <property type="evidence" value="ECO:0007669"/>
    <property type="project" value="InterPro"/>
</dbReference>
<dbReference type="GO" id="GO:0005524">
    <property type="term" value="F:ATP binding"/>
    <property type="evidence" value="ECO:0007669"/>
    <property type="project" value="UniProtKB-KW"/>
</dbReference>
<dbReference type="InterPro" id="IPR001576">
    <property type="entry name" value="Phosphoglycerate_kinase"/>
</dbReference>
<evidence type="ECO:0000256" key="6">
    <source>
        <dbReference type="ARBA" id="ARBA00022840"/>
    </source>
</evidence>
<dbReference type="InterPro" id="IPR015824">
    <property type="entry name" value="Phosphoglycerate_kinase_N"/>
</dbReference>
<evidence type="ECO:0000256" key="5">
    <source>
        <dbReference type="ARBA" id="ARBA00022777"/>
    </source>
</evidence>
<feature type="non-terminal residue" evidence="8">
    <location>
        <position position="1"/>
    </location>
</feature>
<reference evidence="8 9" key="1">
    <citation type="journal article" date="2016" name="Nat. Commun.">
        <title>Thousands of microbial genomes shed light on interconnected biogeochemical processes in an aquifer system.</title>
        <authorList>
            <person name="Anantharaman K."/>
            <person name="Brown C.T."/>
            <person name="Hug L.A."/>
            <person name="Sharon I."/>
            <person name="Castelle C.J."/>
            <person name="Probst A.J."/>
            <person name="Thomas B.C."/>
            <person name="Singh A."/>
            <person name="Wilkins M.J."/>
            <person name="Karaoz U."/>
            <person name="Brodie E.L."/>
            <person name="Williams K.H."/>
            <person name="Hubbard S.S."/>
            <person name="Banfield J.F."/>
        </authorList>
    </citation>
    <scope>NUCLEOTIDE SEQUENCE [LARGE SCALE GENOMIC DNA]</scope>
</reference>